<feature type="region of interest" description="Disordered" evidence="15">
    <location>
        <begin position="663"/>
        <end position="695"/>
    </location>
</feature>
<evidence type="ECO:0000256" key="15">
    <source>
        <dbReference type="SAM" id="MobiDB-lite"/>
    </source>
</evidence>
<organism evidence="18 19">
    <name type="scientific">Protea cynaroides</name>
    <dbReference type="NCBI Taxonomy" id="273540"/>
    <lineage>
        <taxon>Eukaryota</taxon>
        <taxon>Viridiplantae</taxon>
        <taxon>Streptophyta</taxon>
        <taxon>Embryophyta</taxon>
        <taxon>Tracheophyta</taxon>
        <taxon>Spermatophyta</taxon>
        <taxon>Magnoliopsida</taxon>
        <taxon>Proteales</taxon>
        <taxon>Proteaceae</taxon>
        <taxon>Protea</taxon>
    </lineage>
</organism>
<keyword evidence="5" id="KW-0808">Transferase</keyword>
<evidence type="ECO:0000256" key="2">
    <source>
        <dbReference type="ARBA" id="ARBA00012513"/>
    </source>
</evidence>
<evidence type="ECO:0000256" key="3">
    <source>
        <dbReference type="ARBA" id="ARBA00022475"/>
    </source>
</evidence>
<dbReference type="PANTHER" id="PTHR47982">
    <property type="entry name" value="PROLINE-RICH RECEPTOR-LIKE PROTEIN KINASE PERK4"/>
    <property type="match status" value="1"/>
</dbReference>
<dbReference type="Gene3D" id="3.30.200.20">
    <property type="entry name" value="Phosphorylase Kinase, domain 1"/>
    <property type="match status" value="1"/>
</dbReference>
<comment type="catalytic activity">
    <reaction evidence="13">
        <text>L-seryl-[protein] + ATP = O-phospho-L-seryl-[protein] + ADP + H(+)</text>
        <dbReference type="Rhea" id="RHEA:17989"/>
        <dbReference type="Rhea" id="RHEA-COMP:9863"/>
        <dbReference type="Rhea" id="RHEA-COMP:11604"/>
        <dbReference type="ChEBI" id="CHEBI:15378"/>
        <dbReference type="ChEBI" id="CHEBI:29999"/>
        <dbReference type="ChEBI" id="CHEBI:30616"/>
        <dbReference type="ChEBI" id="CHEBI:83421"/>
        <dbReference type="ChEBI" id="CHEBI:456216"/>
        <dbReference type="EC" id="2.7.11.1"/>
    </reaction>
</comment>
<dbReference type="Gene3D" id="1.10.510.10">
    <property type="entry name" value="Transferase(Phosphotransferase) domain 1"/>
    <property type="match status" value="1"/>
</dbReference>
<feature type="compositionally biased region" description="Low complexity" evidence="15">
    <location>
        <begin position="146"/>
        <end position="155"/>
    </location>
</feature>
<feature type="region of interest" description="Disordered" evidence="15">
    <location>
        <begin position="1"/>
        <end position="275"/>
    </location>
</feature>
<comment type="subcellular location">
    <subcellularLocation>
        <location evidence="1">Cell membrane</location>
        <topology evidence="1">Single-pass membrane protein</topology>
    </subcellularLocation>
</comment>
<evidence type="ECO:0000256" key="12">
    <source>
        <dbReference type="ARBA" id="ARBA00047899"/>
    </source>
</evidence>
<feature type="compositionally biased region" description="Pro residues" evidence="15">
    <location>
        <begin position="32"/>
        <end position="54"/>
    </location>
</feature>
<evidence type="ECO:0000256" key="1">
    <source>
        <dbReference type="ARBA" id="ARBA00004162"/>
    </source>
</evidence>
<dbReference type="EMBL" id="JAMYWD010000009">
    <property type="protein sequence ID" value="KAJ4961323.1"/>
    <property type="molecule type" value="Genomic_DNA"/>
</dbReference>
<evidence type="ECO:0000256" key="11">
    <source>
        <dbReference type="ARBA" id="ARBA00023136"/>
    </source>
</evidence>
<keyword evidence="7 14" id="KW-0547">Nucleotide-binding</keyword>
<feature type="compositionally biased region" description="Low complexity" evidence="15">
    <location>
        <begin position="93"/>
        <end position="109"/>
    </location>
</feature>
<dbReference type="FunFam" id="3.30.200.20:FF:000212">
    <property type="entry name" value="Proline-rich receptor-like protein kinase PERK8"/>
    <property type="match status" value="1"/>
</dbReference>
<dbReference type="InterPro" id="IPR000719">
    <property type="entry name" value="Prot_kinase_dom"/>
</dbReference>
<sequence length="705" mass="74248">MSNSSESSGSTTGSPLPPDQKSPPADARTPPTGSPPPPQEPPPPTNEQSSPPPISSNATSPPGSPSSSSPPASTPSGSTPSPPSFSSPPPPVASLSPPESPSPAGSGSSRPPPPSHPTPPQGSPTSPVPTPPASNSAVAQPPPASPTSSSPSSAISPPPNSPATTIPTPPASEVPAPPIAENLGPPPPQIASLPSAESPPKAVPSPQTPGSLPATSTQTPTPSNVPSTTSTTPASQNSNSVPKLSPPSTQSPSNSSTPSRSSTSSKSSNTSEGGSIVGMTVAGVVIIAFFAIFFVARRKKKQKEAYIAQYKPTSNNLPGQPDRYYYKSHQNIGGASGLGNTCGSGAPDTNVIGAKSSFSYEEMTEITNGFSRQNILGEGGFGCVYKGWLPDGRIVAVKELKEGSGQGEREFQAEVEIISRVHHRHLVSLVGYCIADRHRLLVYEFVSNNTLEYHLHGKGLPVMEWSKRVKIALGAARGLAYLHEDYFGLAKLTDDNNTHVSTRVMGTFGYMAPEYASSGKLTDRSDVFSFGVVLLEIVTGRISVDPTQPLGDESLAEWARPLLIHALDSRDLEEIVDPRLEKRYVESEMFRMIETAAACIRHSAQKRPRMSQVVRALDTESETSDLSNGVKYGHSTVFQSEQYSAEIQKFRMVALGSDSSDYSIHSGENNSREIPSKSQNVWSQDGSSEFSSGSKLIPLNKHNGW</sequence>
<feature type="compositionally biased region" description="Low complexity" evidence="15">
    <location>
        <begin position="55"/>
        <end position="79"/>
    </location>
</feature>
<reference evidence="18" key="1">
    <citation type="journal article" date="2023" name="Plant J.">
        <title>The genome of the king protea, Protea cynaroides.</title>
        <authorList>
            <person name="Chang J."/>
            <person name="Duong T.A."/>
            <person name="Schoeman C."/>
            <person name="Ma X."/>
            <person name="Roodt D."/>
            <person name="Barker N."/>
            <person name="Li Z."/>
            <person name="Van de Peer Y."/>
            <person name="Mizrachi E."/>
        </authorList>
    </citation>
    <scope>NUCLEOTIDE SEQUENCE</scope>
    <source>
        <tissue evidence="18">Young leaves</tissue>
    </source>
</reference>
<keyword evidence="6 16" id="KW-0812">Transmembrane</keyword>
<name>A0A9Q0K4P4_9MAGN</name>
<feature type="binding site" evidence="14">
    <location>
        <position position="398"/>
    </location>
    <ligand>
        <name>ATP</name>
        <dbReference type="ChEBI" id="CHEBI:30616"/>
    </ligand>
</feature>
<comment type="caution">
    <text evidence="18">The sequence shown here is derived from an EMBL/GenBank/DDBJ whole genome shotgun (WGS) entry which is preliminary data.</text>
</comment>
<keyword evidence="10 16" id="KW-1133">Transmembrane helix</keyword>
<feature type="domain" description="Protein kinase" evidence="17">
    <location>
        <begin position="370"/>
        <end position="637"/>
    </location>
</feature>
<dbReference type="EC" id="2.7.11.1" evidence="2"/>
<evidence type="ECO:0000256" key="4">
    <source>
        <dbReference type="ARBA" id="ARBA00022527"/>
    </source>
</evidence>
<dbReference type="Proteomes" id="UP001141806">
    <property type="component" value="Unassembled WGS sequence"/>
</dbReference>
<evidence type="ECO:0000256" key="13">
    <source>
        <dbReference type="ARBA" id="ARBA00048679"/>
    </source>
</evidence>
<dbReference type="InterPro" id="IPR017441">
    <property type="entry name" value="Protein_kinase_ATP_BS"/>
</dbReference>
<evidence type="ECO:0000256" key="16">
    <source>
        <dbReference type="SAM" id="Phobius"/>
    </source>
</evidence>
<keyword evidence="8" id="KW-0418">Kinase</keyword>
<dbReference type="PANTHER" id="PTHR47982:SF44">
    <property type="entry name" value="PROLINE-RICH RECEPTOR-LIKE PROTEIN KINASE PERK13-RELATED"/>
    <property type="match status" value="1"/>
</dbReference>
<dbReference type="Pfam" id="PF07714">
    <property type="entry name" value="PK_Tyr_Ser-Thr"/>
    <property type="match status" value="2"/>
</dbReference>
<dbReference type="OrthoDB" id="4062651at2759"/>
<feature type="transmembrane region" description="Helical" evidence="16">
    <location>
        <begin position="276"/>
        <end position="296"/>
    </location>
</feature>
<keyword evidence="19" id="KW-1185">Reference proteome</keyword>
<keyword evidence="3" id="KW-1003">Cell membrane</keyword>
<dbReference type="GO" id="GO:0005524">
    <property type="term" value="F:ATP binding"/>
    <property type="evidence" value="ECO:0007669"/>
    <property type="project" value="UniProtKB-UniRule"/>
</dbReference>
<keyword evidence="9 14" id="KW-0067">ATP-binding</keyword>
<evidence type="ECO:0000256" key="9">
    <source>
        <dbReference type="ARBA" id="ARBA00022840"/>
    </source>
</evidence>
<evidence type="ECO:0000259" key="17">
    <source>
        <dbReference type="PROSITE" id="PS50011"/>
    </source>
</evidence>
<dbReference type="InterPro" id="IPR011009">
    <property type="entry name" value="Kinase-like_dom_sf"/>
</dbReference>
<feature type="compositionally biased region" description="Pro residues" evidence="15">
    <location>
        <begin position="110"/>
        <end position="132"/>
    </location>
</feature>
<comment type="catalytic activity">
    <reaction evidence="12">
        <text>L-threonyl-[protein] + ATP = O-phospho-L-threonyl-[protein] + ADP + H(+)</text>
        <dbReference type="Rhea" id="RHEA:46608"/>
        <dbReference type="Rhea" id="RHEA-COMP:11060"/>
        <dbReference type="Rhea" id="RHEA-COMP:11605"/>
        <dbReference type="ChEBI" id="CHEBI:15378"/>
        <dbReference type="ChEBI" id="CHEBI:30013"/>
        <dbReference type="ChEBI" id="CHEBI:30616"/>
        <dbReference type="ChEBI" id="CHEBI:61977"/>
        <dbReference type="ChEBI" id="CHEBI:456216"/>
        <dbReference type="EC" id="2.7.11.1"/>
    </reaction>
</comment>
<feature type="compositionally biased region" description="Low complexity" evidence="15">
    <location>
        <begin position="1"/>
        <end position="14"/>
    </location>
</feature>
<evidence type="ECO:0000256" key="14">
    <source>
        <dbReference type="PROSITE-ProRule" id="PRU10141"/>
    </source>
</evidence>
<feature type="compositionally biased region" description="Low complexity" evidence="15">
    <location>
        <begin position="683"/>
        <end position="694"/>
    </location>
</feature>
<dbReference type="AlphaFoldDB" id="A0A9Q0K4P4"/>
<dbReference type="InterPro" id="IPR001245">
    <property type="entry name" value="Ser-Thr/Tyr_kinase_cat_dom"/>
</dbReference>
<evidence type="ECO:0000256" key="10">
    <source>
        <dbReference type="ARBA" id="ARBA00022989"/>
    </source>
</evidence>
<evidence type="ECO:0000256" key="6">
    <source>
        <dbReference type="ARBA" id="ARBA00022692"/>
    </source>
</evidence>
<feature type="compositionally biased region" description="Pro residues" evidence="15">
    <location>
        <begin position="80"/>
        <end position="92"/>
    </location>
</feature>
<protein>
    <recommendedName>
        <fullName evidence="2">non-specific serine/threonine protein kinase</fullName>
        <ecNumber evidence="2">2.7.11.1</ecNumber>
    </recommendedName>
</protein>
<proteinExistence type="predicted"/>
<evidence type="ECO:0000256" key="5">
    <source>
        <dbReference type="ARBA" id="ARBA00022679"/>
    </source>
</evidence>
<keyword evidence="11 16" id="KW-0472">Membrane</keyword>
<dbReference type="SUPFAM" id="SSF56112">
    <property type="entry name" value="Protein kinase-like (PK-like)"/>
    <property type="match status" value="1"/>
</dbReference>
<accession>A0A9Q0K4P4</accession>
<dbReference type="PROSITE" id="PS00107">
    <property type="entry name" value="PROTEIN_KINASE_ATP"/>
    <property type="match status" value="1"/>
</dbReference>
<feature type="compositionally biased region" description="Pro residues" evidence="15">
    <location>
        <begin position="156"/>
        <end position="189"/>
    </location>
</feature>
<evidence type="ECO:0000313" key="18">
    <source>
        <dbReference type="EMBL" id="KAJ4961323.1"/>
    </source>
</evidence>
<dbReference type="GO" id="GO:0005886">
    <property type="term" value="C:plasma membrane"/>
    <property type="evidence" value="ECO:0007669"/>
    <property type="project" value="UniProtKB-SubCell"/>
</dbReference>
<feature type="compositionally biased region" description="Low complexity" evidence="15">
    <location>
        <begin position="215"/>
        <end position="271"/>
    </location>
</feature>
<dbReference type="PROSITE" id="PS50011">
    <property type="entry name" value="PROTEIN_KINASE_DOM"/>
    <property type="match status" value="1"/>
</dbReference>
<evidence type="ECO:0000256" key="7">
    <source>
        <dbReference type="ARBA" id="ARBA00022741"/>
    </source>
</evidence>
<evidence type="ECO:0000313" key="19">
    <source>
        <dbReference type="Proteomes" id="UP001141806"/>
    </source>
</evidence>
<dbReference type="GO" id="GO:0004674">
    <property type="term" value="F:protein serine/threonine kinase activity"/>
    <property type="evidence" value="ECO:0007669"/>
    <property type="project" value="UniProtKB-KW"/>
</dbReference>
<dbReference type="InterPro" id="IPR047117">
    <property type="entry name" value="PERK1-13-like"/>
</dbReference>
<keyword evidence="4" id="KW-0723">Serine/threonine-protein kinase</keyword>
<evidence type="ECO:0000256" key="8">
    <source>
        <dbReference type="ARBA" id="ARBA00022777"/>
    </source>
</evidence>
<gene>
    <name evidence="18" type="ORF">NE237_021233</name>
</gene>